<evidence type="ECO:0000313" key="2">
    <source>
        <dbReference type="EMBL" id="KAK2182148.1"/>
    </source>
</evidence>
<keyword evidence="3" id="KW-1185">Reference proteome</keyword>
<gene>
    <name evidence="2" type="ORF">NP493_364g00001</name>
</gene>
<organism evidence="2 3">
    <name type="scientific">Ridgeia piscesae</name>
    <name type="common">Tubeworm</name>
    <dbReference type="NCBI Taxonomy" id="27915"/>
    <lineage>
        <taxon>Eukaryota</taxon>
        <taxon>Metazoa</taxon>
        <taxon>Spiralia</taxon>
        <taxon>Lophotrochozoa</taxon>
        <taxon>Annelida</taxon>
        <taxon>Polychaeta</taxon>
        <taxon>Sedentaria</taxon>
        <taxon>Canalipalpata</taxon>
        <taxon>Sabellida</taxon>
        <taxon>Siboglinidae</taxon>
        <taxon>Ridgeia</taxon>
    </lineage>
</organism>
<proteinExistence type="predicted"/>
<evidence type="ECO:0000256" key="1">
    <source>
        <dbReference type="SAM" id="SignalP"/>
    </source>
</evidence>
<feature type="chain" id="PRO_5042024562" evidence="1">
    <location>
        <begin position="21"/>
        <end position="98"/>
    </location>
</feature>
<keyword evidence="1" id="KW-0732">Signal</keyword>
<feature type="signal peptide" evidence="1">
    <location>
        <begin position="1"/>
        <end position="20"/>
    </location>
</feature>
<evidence type="ECO:0000313" key="3">
    <source>
        <dbReference type="Proteomes" id="UP001209878"/>
    </source>
</evidence>
<protein>
    <submittedName>
        <fullName evidence="2">Uncharacterized protein</fullName>
    </submittedName>
</protein>
<reference evidence="2" key="1">
    <citation type="journal article" date="2023" name="Mol. Biol. Evol.">
        <title>Third-Generation Sequencing Reveals the Adaptive Role of the Epigenome in Three Deep-Sea Polychaetes.</title>
        <authorList>
            <person name="Perez M."/>
            <person name="Aroh O."/>
            <person name="Sun Y."/>
            <person name="Lan Y."/>
            <person name="Juniper S.K."/>
            <person name="Young C.R."/>
            <person name="Angers B."/>
            <person name="Qian P.Y."/>
        </authorList>
    </citation>
    <scope>NUCLEOTIDE SEQUENCE</scope>
    <source>
        <strain evidence="2">R07B-5</strain>
    </source>
</reference>
<sequence>MQVLIVASVLLVAMGLRCHGNNDVEPATCLGRCKKIYGRACRRECGVFLVEVPEQITQCQEACRRELSNCTADCVSVYRGKRWQELSRHQPAQAADAR</sequence>
<dbReference type="Proteomes" id="UP001209878">
    <property type="component" value="Unassembled WGS sequence"/>
</dbReference>
<dbReference type="EMBL" id="JAODUO010000364">
    <property type="protein sequence ID" value="KAK2182148.1"/>
    <property type="molecule type" value="Genomic_DNA"/>
</dbReference>
<comment type="caution">
    <text evidence="2">The sequence shown here is derived from an EMBL/GenBank/DDBJ whole genome shotgun (WGS) entry which is preliminary data.</text>
</comment>
<name>A0AAD9L2G4_RIDPI</name>
<dbReference type="AlphaFoldDB" id="A0AAD9L2G4"/>
<accession>A0AAD9L2G4</accession>